<evidence type="ECO:0000313" key="2">
    <source>
        <dbReference type="Proteomes" id="UP000620124"/>
    </source>
</evidence>
<dbReference type="AlphaFoldDB" id="A0A8H6YRT8"/>
<dbReference type="EMBL" id="JACAZI010000003">
    <property type="protein sequence ID" value="KAF7366048.1"/>
    <property type="molecule type" value="Genomic_DNA"/>
</dbReference>
<organism evidence="1 2">
    <name type="scientific">Mycena venus</name>
    <dbReference type="NCBI Taxonomy" id="2733690"/>
    <lineage>
        <taxon>Eukaryota</taxon>
        <taxon>Fungi</taxon>
        <taxon>Dikarya</taxon>
        <taxon>Basidiomycota</taxon>
        <taxon>Agaricomycotina</taxon>
        <taxon>Agaricomycetes</taxon>
        <taxon>Agaricomycetidae</taxon>
        <taxon>Agaricales</taxon>
        <taxon>Marasmiineae</taxon>
        <taxon>Mycenaceae</taxon>
        <taxon>Mycena</taxon>
    </lineage>
</organism>
<accession>A0A8H6YRT8</accession>
<name>A0A8H6YRT8_9AGAR</name>
<keyword evidence="2" id="KW-1185">Reference proteome</keyword>
<comment type="caution">
    <text evidence="1">The sequence shown here is derived from an EMBL/GenBank/DDBJ whole genome shotgun (WGS) entry which is preliminary data.</text>
</comment>
<evidence type="ECO:0000313" key="1">
    <source>
        <dbReference type="EMBL" id="KAF7366048.1"/>
    </source>
</evidence>
<gene>
    <name evidence="1" type="ORF">MVEN_00481000</name>
</gene>
<proteinExistence type="predicted"/>
<protein>
    <submittedName>
        <fullName evidence="1">Uncharacterized protein</fullName>
    </submittedName>
</protein>
<dbReference type="Proteomes" id="UP000620124">
    <property type="component" value="Unassembled WGS sequence"/>
</dbReference>
<reference evidence="1" key="1">
    <citation type="submission" date="2020-05" db="EMBL/GenBank/DDBJ databases">
        <title>Mycena genomes resolve the evolution of fungal bioluminescence.</title>
        <authorList>
            <person name="Tsai I.J."/>
        </authorList>
    </citation>
    <scope>NUCLEOTIDE SEQUENCE</scope>
    <source>
        <strain evidence="1">CCC161011</strain>
    </source>
</reference>
<sequence length="166" mass="18159">MNILPLVAAKCRQSLLRVECVQNACYEATALNGDVSSSSGPVKMASSSRALQLQYLLCAVITASGDSSLRRVCAGNPWLLDDPNTEFIRVGRVQSSSCHSQEISGRRTLYLTLGPNDTCFVRDSFRLTFPLCEWWSSLLLRTLDESPTSLCCKNAASCVCHVSKAF</sequence>